<comment type="caution">
    <text evidence="2">The sequence shown here is derived from an EMBL/GenBank/DDBJ whole genome shotgun (WGS) entry which is preliminary data.</text>
</comment>
<evidence type="ECO:0000313" key="3">
    <source>
        <dbReference type="Proteomes" id="UP000765509"/>
    </source>
</evidence>
<gene>
    <name evidence="2" type="ORF">O181_009021</name>
</gene>
<feature type="region of interest" description="Disordered" evidence="1">
    <location>
        <begin position="89"/>
        <end position="108"/>
    </location>
</feature>
<sequence>MEDARTFTSSQRLASTFDTCLDSREADITAIPVNKSEIFPTGNSGNIPVSLQELVYGGKIERIGASSKRLDRDNEHLYSIEQSLWRRKDRGPSEGLDSNVLQRESPTDKSLFKRTKAYFKRTRIRSWPKRRKKALWKLLKPPQVSKRVK</sequence>
<dbReference type="EMBL" id="AVOT02002141">
    <property type="protein sequence ID" value="MBW0469306.1"/>
    <property type="molecule type" value="Genomic_DNA"/>
</dbReference>
<protein>
    <submittedName>
        <fullName evidence="2">Uncharacterized protein</fullName>
    </submittedName>
</protein>
<dbReference type="AlphaFoldDB" id="A0A9Q3BNJ5"/>
<proteinExistence type="predicted"/>
<dbReference type="Proteomes" id="UP000765509">
    <property type="component" value="Unassembled WGS sequence"/>
</dbReference>
<keyword evidence="3" id="KW-1185">Reference proteome</keyword>
<reference evidence="2" key="1">
    <citation type="submission" date="2021-03" db="EMBL/GenBank/DDBJ databases">
        <title>Draft genome sequence of rust myrtle Austropuccinia psidii MF-1, a brazilian biotype.</title>
        <authorList>
            <person name="Quecine M.C."/>
            <person name="Pachon D.M.R."/>
            <person name="Bonatelli M.L."/>
            <person name="Correr F.H."/>
            <person name="Franceschini L.M."/>
            <person name="Leite T.F."/>
            <person name="Margarido G.R.A."/>
            <person name="Almeida C.A."/>
            <person name="Ferrarezi J.A."/>
            <person name="Labate C.A."/>
        </authorList>
    </citation>
    <scope>NUCLEOTIDE SEQUENCE</scope>
    <source>
        <strain evidence="2">MF-1</strain>
    </source>
</reference>
<evidence type="ECO:0000313" key="2">
    <source>
        <dbReference type="EMBL" id="MBW0469306.1"/>
    </source>
</evidence>
<organism evidence="2 3">
    <name type="scientific">Austropuccinia psidii MF-1</name>
    <dbReference type="NCBI Taxonomy" id="1389203"/>
    <lineage>
        <taxon>Eukaryota</taxon>
        <taxon>Fungi</taxon>
        <taxon>Dikarya</taxon>
        <taxon>Basidiomycota</taxon>
        <taxon>Pucciniomycotina</taxon>
        <taxon>Pucciniomycetes</taxon>
        <taxon>Pucciniales</taxon>
        <taxon>Sphaerophragmiaceae</taxon>
        <taxon>Austropuccinia</taxon>
    </lineage>
</organism>
<evidence type="ECO:0000256" key="1">
    <source>
        <dbReference type="SAM" id="MobiDB-lite"/>
    </source>
</evidence>
<accession>A0A9Q3BNJ5</accession>
<name>A0A9Q3BNJ5_9BASI</name>